<name>A0AAV2LX12_KNICA</name>
<organism evidence="1 2">
    <name type="scientific">Knipowitschia caucasica</name>
    <name type="common">Caucasian dwarf goby</name>
    <name type="synonym">Pomatoschistus caucasicus</name>
    <dbReference type="NCBI Taxonomy" id="637954"/>
    <lineage>
        <taxon>Eukaryota</taxon>
        <taxon>Metazoa</taxon>
        <taxon>Chordata</taxon>
        <taxon>Craniata</taxon>
        <taxon>Vertebrata</taxon>
        <taxon>Euteleostomi</taxon>
        <taxon>Actinopterygii</taxon>
        <taxon>Neopterygii</taxon>
        <taxon>Teleostei</taxon>
        <taxon>Neoteleostei</taxon>
        <taxon>Acanthomorphata</taxon>
        <taxon>Gobiaria</taxon>
        <taxon>Gobiiformes</taxon>
        <taxon>Gobioidei</taxon>
        <taxon>Gobiidae</taxon>
        <taxon>Gobiinae</taxon>
        <taxon>Knipowitschia</taxon>
    </lineage>
</organism>
<gene>
    <name evidence="1" type="ORF">KC01_LOCUS32952</name>
</gene>
<keyword evidence="2" id="KW-1185">Reference proteome</keyword>
<reference evidence="1 2" key="1">
    <citation type="submission" date="2024-04" db="EMBL/GenBank/DDBJ databases">
        <authorList>
            <person name="Waldvogel A.-M."/>
            <person name="Schoenle A."/>
        </authorList>
    </citation>
    <scope>NUCLEOTIDE SEQUENCE [LARGE SCALE GENOMIC DNA]</scope>
</reference>
<evidence type="ECO:0000313" key="1">
    <source>
        <dbReference type="EMBL" id="CAL1605601.1"/>
    </source>
</evidence>
<evidence type="ECO:0000313" key="2">
    <source>
        <dbReference type="Proteomes" id="UP001497482"/>
    </source>
</evidence>
<accession>A0AAV2LX12</accession>
<proteinExistence type="predicted"/>
<protein>
    <submittedName>
        <fullName evidence="1">Uncharacterized protein</fullName>
    </submittedName>
</protein>
<dbReference type="Proteomes" id="UP001497482">
    <property type="component" value="Chromosome 5"/>
</dbReference>
<dbReference type="EMBL" id="OZ035827">
    <property type="protein sequence ID" value="CAL1605601.1"/>
    <property type="molecule type" value="Genomic_DNA"/>
</dbReference>
<sequence>MRTPPLRLHPERARAKRMNLSRYLRFRLKVSPDIHMPWFKRSVKMFLHGVTPTHPELIRLFMALPLQCHASLG</sequence>
<dbReference type="AlphaFoldDB" id="A0AAV2LX12"/>